<dbReference type="EMBL" id="JBAMZN010000029">
    <property type="protein sequence ID" value="KAL0522253.1"/>
    <property type="molecule type" value="Genomic_DNA"/>
</dbReference>
<proteinExistence type="predicted"/>
<gene>
    <name evidence="1" type="ORF">Q4I28_005029</name>
</gene>
<dbReference type="Proteomes" id="UP001501274">
    <property type="component" value="Unassembled WGS sequence"/>
</dbReference>
<accession>A0AAW3BL92</accession>
<keyword evidence="2" id="KW-1185">Reference proteome</keyword>
<organism evidence="1 2">
    <name type="scientific">Leishmania naiffi</name>
    <dbReference type="NCBI Taxonomy" id="5678"/>
    <lineage>
        <taxon>Eukaryota</taxon>
        <taxon>Discoba</taxon>
        <taxon>Euglenozoa</taxon>
        <taxon>Kinetoplastea</taxon>
        <taxon>Metakinetoplastina</taxon>
        <taxon>Trypanosomatida</taxon>
        <taxon>Trypanosomatidae</taxon>
        <taxon>Leishmaniinae</taxon>
        <taxon>Leishmania</taxon>
        <taxon>Leishmania naiffi species complex</taxon>
    </lineage>
</organism>
<name>A0AAW3BL92_9TRYP</name>
<reference evidence="1 2" key="1">
    <citation type="submission" date="2024-02" db="EMBL/GenBank/DDBJ databases">
        <title>FIRST GENOME SEQUENCES OF Leishmania (Viannia) shawi, Leishmania (Viannia) lindenbergi AND Leishmania (Viannia) utingensis.</title>
        <authorList>
            <person name="Resadore F."/>
            <person name="Custodio M.G.F."/>
            <person name="Boite M.C."/>
            <person name="Cupolillo E."/>
            <person name="Ferreira G.E.M."/>
        </authorList>
    </citation>
    <scope>NUCLEOTIDE SEQUENCE [LARGE SCALE GENOMIC DNA]</scope>
    <source>
        <strain evidence="1 2">MDAS/BR/1979/M5533</strain>
    </source>
</reference>
<comment type="caution">
    <text evidence="1">The sequence shown here is derived from an EMBL/GenBank/DDBJ whole genome shotgun (WGS) entry which is preliminary data.</text>
</comment>
<protein>
    <submittedName>
        <fullName evidence="1">Uncharacterized protein</fullName>
    </submittedName>
</protein>
<evidence type="ECO:0000313" key="1">
    <source>
        <dbReference type="EMBL" id="KAL0522253.1"/>
    </source>
</evidence>
<dbReference type="AlphaFoldDB" id="A0AAW3BL92"/>
<evidence type="ECO:0000313" key="2">
    <source>
        <dbReference type="Proteomes" id="UP001501274"/>
    </source>
</evidence>
<sequence length="126" mass="13041">MLYDSPTLTDAAAGGCGLLACDYRVGCEAVGLGPDLLRGHLGPLRRSEAGVAAATDSLSLPMALSRGPTAVADDMLRRIGAPMLTLPTRRVRLSLPLGLGHCGLEHKDRADRLSKSVISEAPAPAV</sequence>